<dbReference type="EMBL" id="JANPWB010000010">
    <property type="protein sequence ID" value="KAJ1140317.1"/>
    <property type="molecule type" value="Genomic_DNA"/>
</dbReference>
<keyword evidence="1" id="KW-0472">Membrane</keyword>
<dbReference type="Proteomes" id="UP001066276">
    <property type="component" value="Chromosome 6"/>
</dbReference>
<feature type="transmembrane region" description="Helical" evidence="1">
    <location>
        <begin position="20"/>
        <end position="47"/>
    </location>
</feature>
<comment type="caution">
    <text evidence="2">The sequence shown here is derived from an EMBL/GenBank/DDBJ whole genome shotgun (WGS) entry which is preliminary data.</text>
</comment>
<organism evidence="2 3">
    <name type="scientific">Pleurodeles waltl</name>
    <name type="common">Iberian ribbed newt</name>
    <dbReference type="NCBI Taxonomy" id="8319"/>
    <lineage>
        <taxon>Eukaryota</taxon>
        <taxon>Metazoa</taxon>
        <taxon>Chordata</taxon>
        <taxon>Craniata</taxon>
        <taxon>Vertebrata</taxon>
        <taxon>Euteleostomi</taxon>
        <taxon>Amphibia</taxon>
        <taxon>Batrachia</taxon>
        <taxon>Caudata</taxon>
        <taxon>Salamandroidea</taxon>
        <taxon>Salamandridae</taxon>
        <taxon>Pleurodelinae</taxon>
        <taxon>Pleurodeles</taxon>
    </lineage>
</organism>
<keyword evidence="3" id="KW-1185">Reference proteome</keyword>
<evidence type="ECO:0000313" key="3">
    <source>
        <dbReference type="Proteomes" id="UP001066276"/>
    </source>
</evidence>
<keyword evidence="1" id="KW-1133">Transmembrane helix</keyword>
<gene>
    <name evidence="2" type="ORF">NDU88_006674</name>
</gene>
<evidence type="ECO:0000313" key="2">
    <source>
        <dbReference type="EMBL" id="KAJ1140317.1"/>
    </source>
</evidence>
<evidence type="ECO:0000256" key="1">
    <source>
        <dbReference type="SAM" id="Phobius"/>
    </source>
</evidence>
<name>A0AAV7QLF5_PLEWA</name>
<accession>A0AAV7QLF5</accession>
<protein>
    <submittedName>
        <fullName evidence="2">Uncharacterized protein</fullName>
    </submittedName>
</protein>
<sequence length="74" mass="8065">MYRPNRAARSPLPQAGRGKFSVVFALVVFSAYPQLSSIWAVAVAVCIDNYHGQALNMWCNCGLTQLPVQALLAL</sequence>
<keyword evidence="1" id="KW-0812">Transmembrane</keyword>
<proteinExistence type="predicted"/>
<dbReference type="AlphaFoldDB" id="A0AAV7QLF5"/>
<reference evidence="2" key="1">
    <citation type="journal article" date="2022" name="bioRxiv">
        <title>Sequencing and chromosome-scale assembly of the giantPleurodeles waltlgenome.</title>
        <authorList>
            <person name="Brown T."/>
            <person name="Elewa A."/>
            <person name="Iarovenko S."/>
            <person name="Subramanian E."/>
            <person name="Araus A.J."/>
            <person name="Petzold A."/>
            <person name="Susuki M."/>
            <person name="Suzuki K.-i.T."/>
            <person name="Hayashi T."/>
            <person name="Toyoda A."/>
            <person name="Oliveira C."/>
            <person name="Osipova E."/>
            <person name="Leigh N.D."/>
            <person name="Simon A."/>
            <person name="Yun M.H."/>
        </authorList>
    </citation>
    <scope>NUCLEOTIDE SEQUENCE</scope>
    <source>
        <strain evidence="2">20211129_DDA</strain>
        <tissue evidence="2">Liver</tissue>
    </source>
</reference>